<proteinExistence type="predicted"/>
<dbReference type="InterPro" id="IPR000436">
    <property type="entry name" value="Sushi_SCR_CCP_dom"/>
</dbReference>
<evidence type="ECO:0000313" key="4">
    <source>
        <dbReference type="Proteomes" id="UP000007875"/>
    </source>
</evidence>
<sequence>MFPRGLCHNTTLYDYVCNCSSGYREISGMCSVCEPPSAIMFGSFAPQNSSYNVNATVTYSCVMG</sequence>
<dbReference type="Ensembl" id="ENSCSAVT00000000690.1">
    <property type="protein sequence ID" value="ENSCSAVP00000000683.1"/>
    <property type="gene ID" value="ENSCSAVG00000000380.1"/>
</dbReference>
<protein>
    <recommendedName>
        <fullName evidence="2">Sushi domain-containing protein</fullName>
    </recommendedName>
</protein>
<evidence type="ECO:0000256" key="1">
    <source>
        <dbReference type="ARBA" id="ARBA00023157"/>
    </source>
</evidence>
<name>H2Y5T5_CIOSA</name>
<dbReference type="Proteomes" id="UP000007875">
    <property type="component" value="Unassembled WGS sequence"/>
</dbReference>
<dbReference type="AlphaFoldDB" id="H2Y5T5"/>
<dbReference type="HOGENOM" id="CLU_2873428_0_0_1"/>
<organism evidence="3 4">
    <name type="scientific">Ciona savignyi</name>
    <name type="common">Pacific transparent sea squirt</name>
    <dbReference type="NCBI Taxonomy" id="51511"/>
    <lineage>
        <taxon>Eukaryota</taxon>
        <taxon>Metazoa</taxon>
        <taxon>Chordata</taxon>
        <taxon>Tunicata</taxon>
        <taxon>Ascidiacea</taxon>
        <taxon>Phlebobranchia</taxon>
        <taxon>Cionidae</taxon>
        <taxon>Ciona</taxon>
    </lineage>
</organism>
<reference evidence="4" key="1">
    <citation type="submission" date="2003-08" db="EMBL/GenBank/DDBJ databases">
        <authorList>
            <person name="Birren B."/>
            <person name="Nusbaum C."/>
            <person name="Abebe A."/>
            <person name="Abouelleil A."/>
            <person name="Adekoya E."/>
            <person name="Ait-zahra M."/>
            <person name="Allen N."/>
            <person name="Allen T."/>
            <person name="An P."/>
            <person name="Anderson M."/>
            <person name="Anderson S."/>
            <person name="Arachchi H."/>
            <person name="Armbruster J."/>
            <person name="Bachantsang P."/>
            <person name="Baldwin J."/>
            <person name="Barry A."/>
            <person name="Bayul T."/>
            <person name="Blitshsteyn B."/>
            <person name="Bloom T."/>
            <person name="Blye J."/>
            <person name="Boguslavskiy L."/>
            <person name="Borowsky M."/>
            <person name="Boukhgalter B."/>
            <person name="Brunache A."/>
            <person name="Butler J."/>
            <person name="Calixte N."/>
            <person name="Calvo S."/>
            <person name="Camarata J."/>
            <person name="Campo K."/>
            <person name="Chang J."/>
            <person name="Cheshatsang Y."/>
            <person name="Citroen M."/>
            <person name="Collymore A."/>
            <person name="Considine T."/>
            <person name="Cook A."/>
            <person name="Cooke P."/>
            <person name="Corum B."/>
            <person name="Cuomo C."/>
            <person name="David R."/>
            <person name="Dawoe T."/>
            <person name="Degray S."/>
            <person name="Dodge S."/>
            <person name="Dooley K."/>
            <person name="Dorje P."/>
            <person name="Dorjee K."/>
            <person name="Dorris L."/>
            <person name="Duffey N."/>
            <person name="Dupes A."/>
            <person name="Elkins T."/>
            <person name="Engels R."/>
            <person name="Erickson J."/>
            <person name="Farina A."/>
            <person name="Faro S."/>
            <person name="Ferreira P."/>
            <person name="Fischer H."/>
            <person name="Fitzgerald M."/>
            <person name="Foley K."/>
            <person name="Gage D."/>
            <person name="Galagan J."/>
            <person name="Gearin G."/>
            <person name="Gnerre S."/>
            <person name="Gnirke A."/>
            <person name="Goyette A."/>
            <person name="Graham J."/>
            <person name="Grandbois E."/>
            <person name="Gyaltsen K."/>
            <person name="Hafez N."/>
            <person name="Hagopian D."/>
            <person name="Hagos B."/>
            <person name="Hall J."/>
            <person name="Hatcher B."/>
            <person name="Heller A."/>
            <person name="Higgins H."/>
            <person name="Honan T."/>
            <person name="Horn A."/>
            <person name="Houde N."/>
            <person name="Hughes L."/>
            <person name="Hulme W."/>
            <person name="Husby E."/>
            <person name="Iliev I."/>
            <person name="Jaffe D."/>
            <person name="Jones C."/>
            <person name="Kamal M."/>
            <person name="Kamat A."/>
            <person name="Kamvysselis M."/>
            <person name="Karlsson E."/>
            <person name="Kells C."/>
            <person name="Kieu A."/>
            <person name="Kisner P."/>
            <person name="Kodira C."/>
            <person name="Kulbokas E."/>
            <person name="Labutti K."/>
            <person name="Lama D."/>
            <person name="Landers T."/>
            <person name="Leger J."/>
            <person name="Levine S."/>
            <person name="Lewis D."/>
            <person name="Lewis T."/>
            <person name="Lindblad-toh K."/>
            <person name="Liu X."/>
            <person name="Lokyitsang T."/>
            <person name="Lokyitsang Y."/>
            <person name="Lucien O."/>
            <person name="Lui A."/>
            <person name="Ma L.J."/>
            <person name="Mabbitt R."/>
            <person name="Macdonald J."/>
            <person name="Maclean C."/>
            <person name="Major J."/>
            <person name="Manning J."/>
            <person name="Marabella R."/>
            <person name="Maru K."/>
            <person name="Matthews C."/>
            <person name="Mauceli E."/>
            <person name="Mccarthy M."/>
            <person name="Mcdonough S."/>
            <person name="Mcghee T."/>
            <person name="Meldrim J."/>
            <person name="Meneus L."/>
            <person name="Mesirov J."/>
            <person name="Mihalev A."/>
            <person name="Mihova T."/>
            <person name="Mikkelsen T."/>
            <person name="Mlenga V."/>
            <person name="Moru K."/>
            <person name="Mozes J."/>
            <person name="Mulrain L."/>
            <person name="Munson G."/>
            <person name="Naylor J."/>
            <person name="Newes C."/>
            <person name="Nguyen C."/>
            <person name="Nguyen N."/>
            <person name="Nguyen T."/>
            <person name="Nicol R."/>
            <person name="Nielsen C."/>
            <person name="Nizzari M."/>
            <person name="Norbu C."/>
            <person name="Norbu N."/>
            <person name="O'donnell P."/>
            <person name="Okoawo O."/>
            <person name="O'leary S."/>
            <person name="Omotosho B."/>
            <person name="O'neill K."/>
            <person name="Osman S."/>
            <person name="Parker S."/>
            <person name="Perrin D."/>
            <person name="Phunkhang P."/>
            <person name="Piqani B."/>
            <person name="Purcell S."/>
            <person name="Rachupka T."/>
            <person name="Ramasamy U."/>
            <person name="Rameau R."/>
            <person name="Ray V."/>
            <person name="Raymond C."/>
            <person name="Retta R."/>
            <person name="Richardson S."/>
            <person name="Rise C."/>
            <person name="Rodriguez J."/>
            <person name="Rogers J."/>
            <person name="Rogov P."/>
            <person name="Rutman M."/>
            <person name="Schupbach R."/>
            <person name="Seaman C."/>
            <person name="Settipalli S."/>
            <person name="Sharpe T."/>
            <person name="Sheridan J."/>
            <person name="Sherpa N."/>
            <person name="Shi J."/>
            <person name="Smirnov S."/>
            <person name="Smith C."/>
            <person name="Sougnez C."/>
            <person name="Spencer B."/>
            <person name="Stalker J."/>
            <person name="Stange-thomann N."/>
            <person name="Stavropoulos S."/>
            <person name="Stetson K."/>
            <person name="Stone C."/>
            <person name="Stone S."/>
            <person name="Stubbs M."/>
            <person name="Talamas J."/>
            <person name="Tchuinga P."/>
            <person name="Tenzing P."/>
            <person name="Tesfaye S."/>
            <person name="Theodore J."/>
            <person name="Thoulutsang Y."/>
            <person name="Topham K."/>
            <person name="Towey S."/>
            <person name="Tsamla T."/>
            <person name="Tsomo N."/>
            <person name="Vallee D."/>
            <person name="Vassiliev H."/>
            <person name="Venkataraman V."/>
            <person name="Vinson J."/>
            <person name="Vo A."/>
            <person name="Wade C."/>
            <person name="Wang S."/>
            <person name="Wangchuk T."/>
            <person name="Wangdi T."/>
            <person name="Whittaker C."/>
            <person name="Wilkinson J."/>
            <person name="Wu Y."/>
            <person name="Wyman D."/>
            <person name="Yadav S."/>
            <person name="Yang S."/>
            <person name="Yang X."/>
            <person name="Yeager S."/>
            <person name="Yee E."/>
            <person name="Young G."/>
            <person name="Zainoun J."/>
            <person name="Zembeck L."/>
            <person name="Zimmer A."/>
            <person name="Zody M."/>
            <person name="Lander E."/>
        </authorList>
    </citation>
    <scope>NUCLEOTIDE SEQUENCE [LARGE SCALE GENOMIC DNA]</scope>
</reference>
<reference evidence="3" key="3">
    <citation type="submission" date="2025-09" db="UniProtKB">
        <authorList>
            <consortium name="Ensembl"/>
        </authorList>
    </citation>
    <scope>IDENTIFICATION</scope>
</reference>
<keyword evidence="1" id="KW-1015">Disulfide bond</keyword>
<feature type="domain" description="Sushi" evidence="2">
    <location>
        <begin position="33"/>
        <end position="61"/>
    </location>
</feature>
<accession>H2Y5T5</accession>
<dbReference type="Pfam" id="PF00084">
    <property type="entry name" value="Sushi"/>
    <property type="match status" value="1"/>
</dbReference>
<keyword evidence="4" id="KW-1185">Reference proteome</keyword>
<dbReference type="Gene3D" id="2.10.70.10">
    <property type="entry name" value="Complement Module, domain 1"/>
    <property type="match status" value="1"/>
</dbReference>
<reference evidence="3" key="2">
    <citation type="submission" date="2025-08" db="UniProtKB">
        <authorList>
            <consortium name="Ensembl"/>
        </authorList>
    </citation>
    <scope>IDENTIFICATION</scope>
</reference>
<dbReference type="GeneTree" id="ENSGT00940000163310"/>
<evidence type="ECO:0000259" key="2">
    <source>
        <dbReference type="Pfam" id="PF00084"/>
    </source>
</evidence>
<evidence type="ECO:0000313" key="3">
    <source>
        <dbReference type="Ensembl" id="ENSCSAVP00000000683.1"/>
    </source>
</evidence>